<dbReference type="EMBL" id="FKLO01000045">
    <property type="protein sequence ID" value="SAM64617.1"/>
    <property type="molecule type" value="Genomic_DNA"/>
</dbReference>
<proteinExistence type="predicted"/>
<accession>A0A1C3H4P9</accession>
<dbReference type="Proteomes" id="UP000190837">
    <property type="component" value="Unassembled WGS sequence"/>
</dbReference>
<evidence type="ECO:0000313" key="1">
    <source>
        <dbReference type="EMBL" id="SAM64617.1"/>
    </source>
</evidence>
<dbReference type="AlphaFoldDB" id="A0A1C3H4P9"/>
<organism evidence="1 2">
    <name type="scientific">Cardiobacterium hominis</name>
    <dbReference type="NCBI Taxonomy" id="2718"/>
    <lineage>
        <taxon>Bacteria</taxon>
        <taxon>Pseudomonadati</taxon>
        <taxon>Pseudomonadota</taxon>
        <taxon>Gammaproteobacteria</taxon>
        <taxon>Cardiobacteriales</taxon>
        <taxon>Cardiobacteriaceae</taxon>
        <taxon>Cardiobacterium</taxon>
    </lineage>
</organism>
<evidence type="ECO:0000313" key="2">
    <source>
        <dbReference type="Proteomes" id="UP000190837"/>
    </source>
</evidence>
<gene>
    <name evidence="1" type="ORF">CHUV0807_1260</name>
</gene>
<protein>
    <submittedName>
        <fullName evidence="1">Uncharacterized protein</fullName>
    </submittedName>
</protein>
<name>A0A1C3H4P9_9GAMM</name>
<sequence length="48" mass="5972">MSRHRARLATNPIIHATSLLVQIYWYKHPRLIQRANRRCFWWLNRTEP</sequence>
<reference evidence="2" key="1">
    <citation type="submission" date="2016-04" db="EMBL/GenBank/DDBJ databases">
        <authorList>
            <person name="Tagini F."/>
        </authorList>
    </citation>
    <scope>NUCLEOTIDE SEQUENCE [LARGE SCALE GENOMIC DNA]</scope>
    <source>
        <strain evidence="2">CHUV0807</strain>
    </source>
</reference>